<dbReference type="WBParaSite" id="maker-uti_cns_0001556-snap-gene-0.27-mRNA-1">
    <property type="protein sequence ID" value="maker-uti_cns_0001556-snap-gene-0.27-mRNA-1"/>
    <property type="gene ID" value="maker-uti_cns_0001556-snap-gene-0.27"/>
</dbReference>
<dbReference type="AlphaFoldDB" id="A0A1I8GEE3"/>
<sequence>VIVIGFILVVIFRKDYDVEHTPLVRVSHYNKVVRKEGVAYLHELQSEAKKDPLRKEAISSSVNACLAILLLFLQYCICYTNLDPMTFQLHESVLNHLKYADIESVSNTVDQMYSALNDSFLPSVFPKSGSKLISDGCGYRLSRVSVRQLRRRRKPVSVGL</sequence>
<evidence type="ECO:0000313" key="2">
    <source>
        <dbReference type="WBParaSite" id="maker-uti_cns_0001556-snap-gene-0.27-mRNA-1"/>
    </source>
</evidence>
<evidence type="ECO:0000313" key="1">
    <source>
        <dbReference type="Proteomes" id="UP000095280"/>
    </source>
</evidence>
<protein>
    <submittedName>
        <fullName evidence="2 3">DC_STAMP domain-containing protein</fullName>
    </submittedName>
</protein>
<organism evidence="1 2">
    <name type="scientific">Macrostomum lignano</name>
    <dbReference type="NCBI Taxonomy" id="282301"/>
    <lineage>
        <taxon>Eukaryota</taxon>
        <taxon>Metazoa</taxon>
        <taxon>Spiralia</taxon>
        <taxon>Lophotrochozoa</taxon>
        <taxon>Platyhelminthes</taxon>
        <taxon>Rhabditophora</taxon>
        <taxon>Macrostomorpha</taxon>
        <taxon>Macrostomida</taxon>
        <taxon>Macrostomidae</taxon>
        <taxon>Macrostomum</taxon>
    </lineage>
</organism>
<proteinExistence type="predicted"/>
<reference evidence="2 3" key="1">
    <citation type="submission" date="2016-11" db="UniProtKB">
        <authorList>
            <consortium name="WormBaseParasite"/>
        </authorList>
    </citation>
    <scope>IDENTIFICATION</scope>
</reference>
<evidence type="ECO:0000313" key="3">
    <source>
        <dbReference type="WBParaSite" id="maker-uti_cns_0006342-snap-gene-0.2-mRNA-1"/>
    </source>
</evidence>
<dbReference type="WBParaSite" id="maker-uti_cns_0006342-snap-gene-0.2-mRNA-1">
    <property type="protein sequence ID" value="maker-uti_cns_0006342-snap-gene-0.2-mRNA-1"/>
    <property type="gene ID" value="maker-uti_cns_0006342-snap-gene-0.2"/>
</dbReference>
<accession>A0A1I8GEE3</accession>
<dbReference type="Proteomes" id="UP000095280">
    <property type="component" value="Unplaced"/>
</dbReference>
<keyword evidence="1" id="KW-1185">Reference proteome</keyword>
<name>A0A1I8GEE3_9PLAT</name>